<reference evidence="2" key="1">
    <citation type="journal article" date="2019" name="Int. J. Syst. Evol. Microbiol.">
        <title>The Global Catalogue of Microorganisms (GCM) 10K type strain sequencing project: providing services to taxonomists for standard genome sequencing and annotation.</title>
        <authorList>
            <consortium name="The Broad Institute Genomics Platform"/>
            <consortium name="The Broad Institute Genome Sequencing Center for Infectious Disease"/>
            <person name="Wu L."/>
            <person name="Ma J."/>
        </authorList>
    </citation>
    <scope>NUCLEOTIDE SEQUENCE [LARGE SCALE GENOMIC DNA]</scope>
    <source>
        <strain evidence="2">CGMCC 1.15959</strain>
    </source>
</reference>
<sequence length="82" mass="9041">MELRAGSAAKAEVFHYILQCKERPVFARSVCIPLKEGANGILADLSLSEEGTAVTYLYATTIAKEVVAWRAAHSIVRDYLEQ</sequence>
<organism evidence="1 2">
    <name type="scientific">Tsuneonella deserti</name>
    <dbReference type="NCBI Taxonomy" id="2035528"/>
    <lineage>
        <taxon>Bacteria</taxon>
        <taxon>Pseudomonadati</taxon>
        <taxon>Pseudomonadota</taxon>
        <taxon>Alphaproteobacteria</taxon>
        <taxon>Sphingomonadales</taxon>
        <taxon>Erythrobacteraceae</taxon>
        <taxon>Tsuneonella</taxon>
    </lineage>
</organism>
<gene>
    <name evidence="1" type="ORF">GCM10011515_08470</name>
</gene>
<evidence type="ECO:0000313" key="1">
    <source>
        <dbReference type="EMBL" id="GGD91098.1"/>
    </source>
</evidence>
<name>A0ABQ1S3E4_9SPHN</name>
<protein>
    <submittedName>
        <fullName evidence="1">Uncharacterized protein</fullName>
    </submittedName>
</protein>
<dbReference type="Proteomes" id="UP000619041">
    <property type="component" value="Unassembled WGS sequence"/>
</dbReference>
<evidence type="ECO:0000313" key="2">
    <source>
        <dbReference type="Proteomes" id="UP000619041"/>
    </source>
</evidence>
<comment type="caution">
    <text evidence="1">The sequence shown here is derived from an EMBL/GenBank/DDBJ whole genome shotgun (WGS) entry which is preliminary data.</text>
</comment>
<keyword evidence="2" id="KW-1185">Reference proteome</keyword>
<proteinExistence type="predicted"/>
<dbReference type="EMBL" id="BMKL01000001">
    <property type="protein sequence ID" value="GGD91098.1"/>
    <property type="molecule type" value="Genomic_DNA"/>
</dbReference>
<accession>A0ABQ1S3E4</accession>